<comment type="caution">
    <text evidence="1">The sequence shown here is derived from an EMBL/GenBank/DDBJ whole genome shotgun (WGS) entry which is preliminary data.</text>
</comment>
<proteinExistence type="predicted"/>
<organism evidence="1 2">
    <name type="scientific">Paraburkholderia sabiae</name>
    <dbReference type="NCBI Taxonomy" id="273251"/>
    <lineage>
        <taxon>Bacteria</taxon>
        <taxon>Pseudomonadati</taxon>
        <taxon>Pseudomonadota</taxon>
        <taxon>Betaproteobacteria</taxon>
        <taxon>Burkholderiales</taxon>
        <taxon>Burkholderiaceae</taxon>
        <taxon>Paraburkholderia</taxon>
    </lineage>
</organism>
<evidence type="ECO:0000313" key="2">
    <source>
        <dbReference type="Proteomes" id="UP001494588"/>
    </source>
</evidence>
<reference evidence="1 2" key="1">
    <citation type="submission" date="2024-01" db="EMBL/GenBank/DDBJ databases">
        <title>The diversity of rhizobia nodulating Mimosa spp. in eleven states of Brazil covering several biomes is determined by host plant, location, and edaphic factors.</title>
        <authorList>
            <person name="Rouws L."/>
            <person name="Barauna A."/>
            <person name="Beukes C."/>
            <person name="De Faria S.M."/>
            <person name="Gross E."/>
            <person name="Dos Reis Junior F.B."/>
            <person name="Simon M."/>
            <person name="Maluk M."/>
            <person name="Odee D.W."/>
            <person name="Kenicer G."/>
            <person name="Young J.P.W."/>
            <person name="Reis V.M."/>
            <person name="Zilli J."/>
            <person name="James E.K."/>
        </authorList>
    </citation>
    <scope>NUCLEOTIDE SEQUENCE [LARGE SCALE GENOMIC DNA]</scope>
    <source>
        <strain evidence="1 2">JPY77</strain>
    </source>
</reference>
<sequence>MTAIQDESDRVMEAARECSAQRSGASAIEASFAFRKRLLANSWKDESQLLELLKGPDGADAQCPFALMRSDGVLFGVWSAPRGRFLYPDFQFDGNGRLIPEVSLLLRILPAEGDDGGWRRAFWLYSPHALLDGRAPSSIFARDPQKILEVAKAEFCVPPDAGW</sequence>
<evidence type="ECO:0000313" key="1">
    <source>
        <dbReference type="EMBL" id="MEM5291920.1"/>
    </source>
</evidence>
<dbReference type="EMBL" id="JAZHGC010000064">
    <property type="protein sequence ID" value="MEM5291920.1"/>
    <property type="molecule type" value="Genomic_DNA"/>
</dbReference>
<name>A0ABU9QR14_9BURK</name>
<accession>A0ABU9QR14</accession>
<gene>
    <name evidence="1" type="ORF">V4C55_40105</name>
</gene>
<keyword evidence="2" id="KW-1185">Reference proteome</keyword>
<evidence type="ECO:0008006" key="3">
    <source>
        <dbReference type="Google" id="ProtNLM"/>
    </source>
</evidence>
<dbReference type="RefSeq" id="WP_201653417.1">
    <property type="nucleotide sequence ID" value="NZ_CAJHCS010000018.1"/>
</dbReference>
<protein>
    <recommendedName>
        <fullName evidence="3">DUF2384 domain-containing protein</fullName>
    </recommendedName>
</protein>
<dbReference type="Proteomes" id="UP001494588">
    <property type="component" value="Unassembled WGS sequence"/>
</dbReference>